<name>A0A0J7KW34_9FLAO</name>
<evidence type="ECO:0000313" key="3">
    <source>
        <dbReference type="Proteomes" id="UP000036261"/>
    </source>
</evidence>
<dbReference type="EMBL" id="LFND01000005">
    <property type="protein sequence ID" value="KMQ61335.1"/>
    <property type="molecule type" value="Genomic_DNA"/>
</dbReference>
<evidence type="ECO:0000313" key="2">
    <source>
        <dbReference type="EMBL" id="KMQ61335.1"/>
    </source>
</evidence>
<sequence length="64" mass="6854">MSGNTQPSMVLGWTENQGSLPSGQIGGTPPPNTYTPTVGFYNTGGSIIRIDYSSFKKAMEKINK</sequence>
<feature type="region of interest" description="Disordered" evidence="1">
    <location>
        <begin position="1"/>
        <end position="33"/>
    </location>
</feature>
<protein>
    <submittedName>
        <fullName evidence="2">Uncharacterized protein</fullName>
    </submittedName>
</protein>
<dbReference type="RefSeq" id="WP_048507500.1">
    <property type="nucleotide sequence ID" value="NZ_LFND01000005.1"/>
</dbReference>
<dbReference type="AlphaFoldDB" id="A0A0J7KW34"/>
<reference evidence="2 3" key="1">
    <citation type="journal article" date="2013" name="Int. J. Syst. Evol. Microbiol.">
        <title>Chryseobacterium angstadtii sp. nov., isolated from a newt tank.</title>
        <authorList>
            <person name="Kirk K.E."/>
            <person name="Hoffman J.A."/>
            <person name="Smith K.A."/>
            <person name="Strahan B.L."/>
            <person name="Failor K.C."/>
            <person name="Krebs J.E."/>
            <person name="Gale A.N."/>
            <person name="Do T.D."/>
            <person name="Sontag T.C."/>
            <person name="Batties A.M."/>
            <person name="Mistiszyn K."/>
            <person name="Newman J.D."/>
        </authorList>
    </citation>
    <scope>NUCLEOTIDE SEQUENCE [LARGE SCALE GENOMIC DNA]</scope>
    <source>
        <strain evidence="2 3">KM</strain>
    </source>
</reference>
<dbReference type="STRING" id="558151.ACM46_14965"/>
<organism evidence="2 3">
    <name type="scientific">Chryseobacterium angstadtii</name>
    <dbReference type="NCBI Taxonomy" id="558151"/>
    <lineage>
        <taxon>Bacteria</taxon>
        <taxon>Pseudomonadati</taxon>
        <taxon>Bacteroidota</taxon>
        <taxon>Flavobacteriia</taxon>
        <taxon>Flavobacteriales</taxon>
        <taxon>Weeksellaceae</taxon>
        <taxon>Chryseobacterium group</taxon>
        <taxon>Chryseobacterium</taxon>
    </lineage>
</organism>
<comment type="caution">
    <text evidence="2">The sequence shown here is derived from an EMBL/GenBank/DDBJ whole genome shotgun (WGS) entry which is preliminary data.</text>
</comment>
<dbReference type="Proteomes" id="UP000036261">
    <property type="component" value="Unassembled WGS sequence"/>
</dbReference>
<dbReference type="PATRIC" id="fig|558151.6.peg.3164"/>
<accession>A0A0J7KW34</accession>
<proteinExistence type="predicted"/>
<feature type="compositionally biased region" description="Polar residues" evidence="1">
    <location>
        <begin position="1"/>
        <end position="22"/>
    </location>
</feature>
<gene>
    <name evidence="2" type="ORF">ACM46_14965</name>
</gene>
<keyword evidence="3" id="KW-1185">Reference proteome</keyword>
<evidence type="ECO:0000256" key="1">
    <source>
        <dbReference type="SAM" id="MobiDB-lite"/>
    </source>
</evidence>